<dbReference type="AlphaFoldDB" id="A0A9X3UQC3"/>
<dbReference type="Proteomes" id="UP001151234">
    <property type="component" value="Unassembled WGS sequence"/>
</dbReference>
<keyword evidence="3" id="KW-1185">Reference proteome</keyword>
<reference evidence="2" key="1">
    <citation type="submission" date="2022-11" db="EMBL/GenBank/DDBJ databases">
        <title>Draft genome sequence of Hoeflea poritis E7-10 and Hoeflea prorocentri PM5-8, separated from scleractinian coral Porites lutea and marine dinoflagellate.</title>
        <authorList>
            <person name="Zhang G."/>
            <person name="Wei Q."/>
            <person name="Cai L."/>
        </authorList>
    </citation>
    <scope>NUCLEOTIDE SEQUENCE</scope>
    <source>
        <strain evidence="2">PM5-8</strain>
    </source>
</reference>
<feature type="transmembrane region" description="Helical" evidence="1">
    <location>
        <begin position="61"/>
        <end position="81"/>
    </location>
</feature>
<protein>
    <submittedName>
        <fullName evidence="2">Uncharacterized protein</fullName>
    </submittedName>
</protein>
<feature type="transmembrane region" description="Helical" evidence="1">
    <location>
        <begin position="87"/>
        <end position="107"/>
    </location>
</feature>
<feature type="transmembrane region" description="Helical" evidence="1">
    <location>
        <begin position="35"/>
        <end position="54"/>
    </location>
</feature>
<dbReference type="RefSeq" id="WP_267992866.1">
    <property type="nucleotide sequence ID" value="NZ_JAPJZI010000001.1"/>
</dbReference>
<keyword evidence="1" id="KW-0472">Membrane</keyword>
<proteinExistence type="predicted"/>
<dbReference type="EMBL" id="JAPJZI010000001">
    <property type="protein sequence ID" value="MDA5401056.1"/>
    <property type="molecule type" value="Genomic_DNA"/>
</dbReference>
<evidence type="ECO:0000313" key="2">
    <source>
        <dbReference type="EMBL" id="MDA5401056.1"/>
    </source>
</evidence>
<keyword evidence="1" id="KW-1133">Transmembrane helix</keyword>
<sequence length="113" mass="12482">MDAFAKGLKLAGQLLVVSGLLHFLAWTIDGWSDETVRHIPFGAAYIVLGAALIYRIRWIRYLAFIITLIGALSAYMTAGPFSASAWLTWLFIAFDLVILALIAISIWRGQQPA</sequence>
<keyword evidence="1" id="KW-0812">Transmembrane</keyword>
<organism evidence="2 3">
    <name type="scientific">Hoeflea prorocentri</name>
    <dbReference type="NCBI Taxonomy" id="1922333"/>
    <lineage>
        <taxon>Bacteria</taxon>
        <taxon>Pseudomonadati</taxon>
        <taxon>Pseudomonadota</taxon>
        <taxon>Alphaproteobacteria</taxon>
        <taxon>Hyphomicrobiales</taxon>
        <taxon>Rhizobiaceae</taxon>
        <taxon>Hoeflea</taxon>
    </lineage>
</organism>
<name>A0A9X3UQC3_9HYPH</name>
<comment type="caution">
    <text evidence="2">The sequence shown here is derived from an EMBL/GenBank/DDBJ whole genome shotgun (WGS) entry which is preliminary data.</text>
</comment>
<evidence type="ECO:0000313" key="3">
    <source>
        <dbReference type="Proteomes" id="UP001151234"/>
    </source>
</evidence>
<evidence type="ECO:0000256" key="1">
    <source>
        <dbReference type="SAM" id="Phobius"/>
    </source>
</evidence>
<gene>
    <name evidence="2" type="ORF">OQ273_20950</name>
</gene>
<accession>A0A9X3UQC3</accession>